<name>A0ABT5L0R6_9ALTE</name>
<sequence length="249" mass="28612">MKYCIIVPHYKHEILFEKFLPALASLNLPCIVVDDGSGEHSVATVKALLADYPDFHLVQHQTNRGKGASVITGCYHASALGFSHVLQLDADGQHNINDAKKLLDYSKEHPDSFISGQPYFDETAPFARKYGRKITDFWVALETLSFKIKDGLCGFRVYPIKQIERVFDNYYLGPRMDFDPELLVKAVWADIDLHFIQTKVIYHENTVSHFHYLKDNLMLIKLHVRLMFGMLIRLPRLLYLRLTSLIGKS</sequence>
<dbReference type="Pfam" id="PF00535">
    <property type="entry name" value="Glycos_transf_2"/>
    <property type="match status" value="1"/>
</dbReference>
<dbReference type="Proteomes" id="UP001218788">
    <property type="component" value="Unassembled WGS sequence"/>
</dbReference>
<proteinExistence type="predicted"/>
<dbReference type="EMBL" id="JAQQXP010000001">
    <property type="protein sequence ID" value="MDC8829462.1"/>
    <property type="molecule type" value="Genomic_DNA"/>
</dbReference>
<accession>A0ABT5L0R6</accession>
<dbReference type="PANTHER" id="PTHR10859">
    <property type="entry name" value="GLYCOSYL TRANSFERASE"/>
    <property type="match status" value="1"/>
</dbReference>
<dbReference type="RefSeq" id="WP_273637827.1">
    <property type="nucleotide sequence ID" value="NZ_JAQQXP010000001.1"/>
</dbReference>
<evidence type="ECO:0000259" key="1">
    <source>
        <dbReference type="Pfam" id="PF00535"/>
    </source>
</evidence>
<dbReference type="PANTHER" id="PTHR10859:SF91">
    <property type="entry name" value="DOLICHYL-PHOSPHATE BETA-GLUCOSYLTRANSFERASE"/>
    <property type="match status" value="1"/>
</dbReference>
<protein>
    <submittedName>
        <fullName evidence="2">Glycosyltransferase family 2 protein</fullName>
    </submittedName>
</protein>
<evidence type="ECO:0000313" key="3">
    <source>
        <dbReference type="Proteomes" id="UP001218788"/>
    </source>
</evidence>
<comment type="caution">
    <text evidence="2">The sequence shown here is derived from an EMBL/GenBank/DDBJ whole genome shotgun (WGS) entry which is preliminary data.</text>
</comment>
<dbReference type="SUPFAM" id="SSF53448">
    <property type="entry name" value="Nucleotide-diphospho-sugar transferases"/>
    <property type="match status" value="1"/>
</dbReference>
<reference evidence="2 3" key="1">
    <citation type="submission" date="2022-10" db="EMBL/GenBank/DDBJ databases">
        <title>Alteromonas sp. chi3 Genome sequencing.</title>
        <authorList>
            <person name="Park S."/>
        </authorList>
    </citation>
    <scope>NUCLEOTIDE SEQUENCE [LARGE SCALE GENOMIC DNA]</scope>
    <source>
        <strain evidence="3">chi3</strain>
    </source>
</reference>
<dbReference type="InterPro" id="IPR029044">
    <property type="entry name" value="Nucleotide-diphossugar_trans"/>
</dbReference>
<dbReference type="Gene3D" id="3.90.550.10">
    <property type="entry name" value="Spore Coat Polysaccharide Biosynthesis Protein SpsA, Chain A"/>
    <property type="match status" value="1"/>
</dbReference>
<dbReference type="InterPro" id="IPR001173">
    <property type="entry name" value="Glyco_trans_2-like"/>
</dbReference>
<dbReference type="CDD" id="cd04179">
    <property type="entry name" value="DPM_DPG-synthase_like"/>
    <property type="match status" value="1"/>
</dbReference>
<keyword evidence="3" id="KW-1185">Reference proteome</keyword>
<evidence type="ECO:0000313" key="2">
    <source>
        <dbReference type="EMBL" id="MDC8829462.1"/>
    </source>
</evidence>
<organism evidence="2 3">
    <name type="scientific">Alteromonas gilva</name>
    <dbReference type="NCBI Taxonomy" id="2987522"/>
    <lineage>
        <taxon>Bacteria</taxon>
        <taxon>Pseudomonadati</taxon>
        <taxon>Pseudomonadota</taxon>
        <taxon>Gammaproteobacteria</taxon>
        <taxon>Alteromonadales</taxon>
        <taxon>Alteromonadaceae</taxon>
        <taxon>Alteromonas/Salinimonas group</taxon>
        <taxon>Alteromonas</taxon>
    </lineage>
</organism>
<gene>
    <name evidence="2" type="ORF">OIK42_01680</name>
</gene>
<feature type="domain" description="Glycosyltransferase 2-like" evidence="1">
    <location>
        <begin position="4"/>
        <end position="136"/>
    </location>
</feature>